<reference evidence="5" key="2">
    <citation type="submission" date="2013-01" db="EMBL/GenBank/DDBJ databases">
        <title>The wheat powdery mildew genome reveals unique evolution of an obligate biotroph.</title>
        <authorList>
            <person name="Oberhaensli S."/>
            <person name="Wicker T."/>
            <person name="Keller B."/>
        </authorList>
    </citation>
    <scope>NUCLEOTIDE SEQUENCE</scope>
    <source>
        <strain evidence="5">96224</strain>
    </source>
</reference>
<keyword evidence="3" id="KW-0539">Nucleus</keyword>
<name>A0A061HLY1_BLUGR</name>
<feature type="region of interest" description="Disordered" evidence="4">
    <location>
        <begin position="1"/>
        <end position="29"/>
    </location>
</feature>
<evidence type="ECO:0000313" key="5">
    <source>
        <dbReference type="EMBL" id="EPQ64405.1"/>
    </source>
</evidence>
<dbReference type="CDD" id="cd22965">
    <property type="entry name" value="DD_DPY30_SDC1"/>
    <property type="match status" value="1"/>
</dbReference>
<feature type="region of interest" description="Disordered" evidence="4">
    <location>
        <begin position="93"/>
        <end position="129"/>
    </location>
</feature>
<comment type="similarity">
    <text evidence="2">Belongs to the dpy-30 family.</text>
</comment>
<evidence type="ECO:0000313" key="6">
    <source>
        <dbReference type="EMBL" id="SUZ11657.1"/>
    </source>
</evidence>
<dbReference type="GO" id="GO:0005634">
    <property type="term" value="C:nucleus"/>
    <property type="evidence" value="ECO:0007669"/>
    <property type="project" value="UniProtKB-SubCell"/>
</dbReference>
<feature type="compositionally biased region" description="Polar residues" evidence="4">
    <location>
        <begin position="96"/>
        <end position="114"/>
    </location>
</feature>
<protein>
    <submittedName>
        <fullName evidence="6">Bgt-1649</fullName>
    </submittedName>
</protein>
<dbReference type="HOGENOM" id="CLU_115916_0_1_1"/>
<dbReference type="AlphaFoldDB" id="A0A061HLY1"/>
<dbReference type="InterPro" id="IPR007858">
    <property type="entry name" value="Dpy-30_motif"/>
</dbReference>
<reference evidence="6" key="3">
    <citation type="submission" date="2018-07" db="EMBL/GenBank/DDBJ databases">
        <authorList>
            <person name="Quirk P.G."/>
            <person name="Krulwich T.A."/>
        </authorList>
    </citation>
    <scope>NUCLEOTIDE SEQUENCE</scope>
    <source>
        <strain evidence="6">96224</strain>
    </source>
</reference>
<evidence type="ECO:0000313" key="7">
    <source>
        <dbReference type="Proteomes" id="UP000053110"/>
    </source>
</evidence>
<evidence type="ECO:0000256" key="1">
    <source>
        <dbReference type="ARBA" id="ARBA00004123"/>
    </source>
</evidence>
<dbReference type="OrthoDB" id="3586281at2759"/>
<proteinExistence type="inferred from homology"/>
<evidence type="ECO:0000256" key="4">
    <source>
        <dbReference type="SAM" id="MobiDB-lite"/>
    </source>
</evidence>
<comment type="subcellular location">
    <subcellularLocation>
        <location evidence="1">Nucleus</location>
    </subcellularLocation>
</comment>
<organism evidence="6">
    <name type="scientific">Blumeria graminis f. sp. tritici 96224</name>
    <dbReference type="NCBI Taxonomy" id="1268274"/>
    <lineage>
        <taxon>Eukaryota</taxon>
        <taxon>Fungi</taxon>
        <taxon>Dikarya</taxon>
        <taxon>Ascomycota</taxon>
        <taxon>Pezizomycotina</taxon>
        <taxon>Leotiomycetes</taxon>
        <taxon>Erysiphales</taxon>
        <taxon>Erysiphaceae</taxon>
        <taxon>Blumeria</taxon>
    </lineage>
</organism>
<evidence type="ECO:0000256" key="3">
    <source>
        <dbReference type="ARBA" id="ARBA00023242"/>
    </source>
</evidence>
<dbReference type="Proteomes" id="UP000053110">
    <property type="component" value="Unassembled WGS sequence"/>
</dbReference>
<dbReference type="Pfam" id="PF05186">
    <property type="entry name" value="Dpy-30"/>
    <property type="match status" value="1"/>
</dbReference>
<evidence type="ECO:0000256" key="2">
    <source>
        <dbReference type="ARBA" id="ARBA00010849"/>
    </source>
</evidence>
<reference evidence="7" key="1">
    <citation type="journal article" date="2013" name="Nat. Genet.">
        <title>The wheat powdery mildew genome shows the unique evolution of an obligate biotroph.</title>
        <authorList>
            <person name="Wicker T."/>
            <person name="Oberhaensli S."/>
            <person name="Parlange F."/>
            <person name="Buchmann J.P."/>
            <person name="Shatalina M."/>
            <person name="Roffler S."/>
            <person name="Ben-David R."/>
            <person name="Dolezel J."/>
            <person name="Simkova H."/>
            <person name="Schulze-Lefert P."/>
            <person name="Spanu P.D."/>
            <person name="Bruggmann R."/>
            <person name="Amselem J."/>
            <person name="Quesneville H."/>
            <person name="Ver Loren van Themaat E."/>
            <person name="Paape T."/>
            <person name="Shimizu K.K."/>
            <person name="Keller B."/>
        </authorList>
    </citation>
    <scope>NUCLEOTIDE SEQUENCE [LARGE SCALE GENOMIC DNA]</scope>
    <source>
        <strain evidence="7">96224</strain>
    </source>
</reference>
<dbReference type="EMBL" id="UIGY01000135">
    <property type="protein sequence ID" value="SUZ11657.1"/>
    <property type="molecule type" value="Genomic_DNA"/>
</dbReference>
<dbReference type="EMBL" id="KE375067">
    <property type="protein sequence ID" value="EPQ64405.1"/>
    <property type="molecule type" value="Genomic_DNA"/>
</dbReference>
<dbReference type="InterPro" id="IPR049629">
    <property type="entry name" value="DPY30_SDC1_DD"/>
</dbReference>
<accession>A0A061HLY1</accession>
<gene>
    <name evidence="5" type="ORF">BGT96224_1649</name>
    <name evidence="6" type="ORF">BGT96224V2_LOCUS4795</name>
</gene>
<sequence length="173" mass="18634">MAQQGHQPEEASSELSHPAPLSINQTSPVSTMPFAAPSLEGWPPVSHVSIASHTRDIIMSENITPPQENLILPEIPAPVQSTAPVQVATKPALPSRATTSDTNVRASSQHSDVVSTMPKEAPSHGAPTRRFLNENVTGVLLDGLKMIAKDRPSNPLRSLGEYLIERSKENRNI</sequence>
<dbReference type="Gene3D" id="1.20.890.10">
    <property type="entry name" value="cAMP-dependent protein kinase regulatory subunit, dimerization-anchoring domain"/>
    <property type="match status" value="1"/>
</dbReference>